<keyword evidence="8" id="KW-1185">Reference proteome</keyword>
<reference evidence="7 8" key="1">
    <citation type="journal article" date="2019" name="Int. J. Syst. Evol. Microbiol.">
        <title>The Global Catalogue of Microorganisms (GCM) 10K type strain sequencing project: providing services to taxonomists for standard genome sequencing and annotation.</title>
        <authorList>
            <consortium name="The Broad Institute Genomics Platform"/>
            <consortium name="The Broad Institute Genome Sequencing Center for Infectious Disease"/>
            <person name="Wu L."/>
            <person name="Ma J."/>
        </authorList>
    </citation>
    <scope>NUCLEOTIDE SEQUENCE [LARGE SCALE GENOMIC DNA]</scope>
    <source>
        <strain evidence="7 8">JCM 6833</strain>
    </source>
</reference>
<proteinExistence type="inferred from homology"/>
<dbReference type="NCBIfam" id="TIGR04516">
    <property type="entry name" value="glycosyl_450act"/>
    <property type="match status" value="1"/>
</dbReference>
<dbReference type="Pfam" id="PF21036">
    <property type="entry name" value="EryCIII-like_N"/>
    <property type="match status" value="1"/>
</dbReference>
<organism evidence="7 8">
    <name type="scientific">Actinomadura fulvescens</name>
    <dbReference type="NCBI Taxonomy" id="46160"/>
    <lineage>
        <taxon>Bacteria</taxon>
        <taxon>Bacillati</taxon>
        <taxon>Actinomycetota</taxon>
        <taxon>Actinomycetes</taxon>
        <taxon>Streptosporangiales</taxon>
        <taxon>Thermomonosporaceae</taxon>
        <taxon>Actinomadura</taxon>
    </lineage>
</organism>
<evidence type="ECO:0000259" key="6">
    <source>
        <dbReference type="Pfam" id="PF21036"/>
    </source>
</evidence>
<keyword evidence="2" id="KW-0328">Glycosyltransferase</keyword>
<comment type="caution">
    <text evidence="7">The sequence shown here is derived from an EMBL/GenBank/DDBJ whole genome shotgun (WGS) entry which is preliminary data.</text>
</comment>
<dbReference type="PANTHER" id="PTHR48050:SF13">
    <property type="entry name" value="STEROL 3-BETA-GLUCOSYLTRANSFERASE UGT80A2"/>
    <property type="match status" value="1"/>
</dbReference>
<dbReference type="RefSeq" id="WP_344545916.1">
    <property type="nucleotide sequence ID" value="NZ_BAAATD010000009.1"/>
</dbReference>
<dbReference type="InterPro" id="IPR010610">
    <property type="entry name" value="EryCIII-like_C"/>
</dbReference>
<name>A0ABN3Q7K0_9ACTN</name>
<dbReference type="SUPFAM" id="SSF53756">
    <property type="entry name" value="UDP-Glycosyltransferase/glycogen phosphorylase"/>
    <property type="match status" value="1"/>
</dbReference>
<comment type="similarity">
    <text evidence="1">Belongs to the glycosyltransferase 28 family.</text>
</comment>
<dbReference type="InterPro" id="IPR002213">
    <property type="entry name" value="UDP_glucos_trans"/>
</dbReference>
<evidence type="ECO:0000256" key="1">
    <source>
        <dbReference type="ARBA" id="ARBA00006962"/>
    </source>
</evidence>
<dbReference type="InterPro" id="IPR050426">
    <property type="entry name" value="Glycosyltransferase_28"/>
</dbReference>
<evidence type="ECO:0000256" key="2">
    <source>
        <dbReference type="ARBA" id="ARBA00022676"/>
    </source>
</evidence>
<keyword evidence="3" id="KW-0808">Transferase</keyword>
<evidence type="ECO:0000256" key="4">
    <source>
        <dbReference type="ARBA" id="ARBA00023194"/>
    </source>
</evidence>
<feature type="domain" description="Erythromycin biosynthesis protein CIII-like C-terminal" evidence="5">
    <location>
        <begin position="289"/>
        <end position="432"/>
    </location>
</feature>
<keyword evidence="4" id="KW-0045">Antibiotic biosynthesis</keyword>
<gene>
    <name evidence="7" type="ORF">GCM10010411_60930</name>
</gene>
<dbReference type="InterPro" id="IPR048284">
    <property type="entry name" value="EryCIII-like_N"/>
</dbReference>
<dbReference type="CDD" id="cd03784">
    <property type="entry name" value="GT1_Gtf-like"/>
    <property type="match status" value="1"/>
</dbReference>
<feature type="domain" description="Erythromycin biosynthesis protein CIII-like N-terminal" evidence="6">
    <location>
        <begin position="21"/>
        <end position="270"/>
    </location>
</feature>
<dbReference type="Proteomes" id="UP001501509">
    <property type="component" value="Unassembled WGS sequence"/>
</dbReference>
<dbReference type="PANTHER" id="PTHR48050">
    <property type="entry name" value="STEROL 3-BETA-GLUCOSYLTRANSFERASE"/>
    <property type="match status" value="1"/>
</dbReference>
<sequence length="448" mass="50226">MKVMFASLEGSHFQLMVPMAWALRTAGHQVRAVCKRDLVDAVTQAGLTAVPVDCPPWQEGLGRFHQEALARCNELETTELERLGRTASDFAGAVPAPPTWETLLAYESLVVPALWSRLNRDEMIDGLVEYARFWKPDLVLWESFCMGGPVAALACGAAHARMVSGPDMALQLGPRREFVRRSRELPPENREDPTAEWLDWTLERIGCDRRFDETMLTGQWIIDTRPPSMREDLGVPTVPVRYVPYNGRCVVPEWLREPPPERPRVCLTLGSSIDGDYAMFDLDTMLNALMRTLAGMEIEVVAALAPKQRALLREIPENVRVVDFVPIDDLLPTCAAVVHHGGYQTKATAELHGVPQVIVTGWEWVSEGMGREYERQGTLLSIPLRAFTAELLRERLERVLTDPSFAASALRVRDELLAMRTPNDIVPTIERLTIERPAAERLTEGIVC</sequence>
<dbReference type="Gene3D" id="3.40.50.2000">
    <property type="entry name" value="Glycogen Phosphorylase B"/>
    <property type="match status" value="2"/>
</dbReference>
<evidence type="ECO:0000313" key="8">
    <source>
        <dbReference type="Proteomes" id="UP001501509"/>
    </source>
</evidence>
<evidence type="ECO:0000259" key="5">
    <source>
        <dbReference type="Pfam" id="PF06722"/>
    </source>
</evidence>
<dbReference type="InterPro" id="IPR030953">
    <property type="entry name" value="Glycosyl_450act"/>
</dbReference>
<evidence type="ECO:0000256" key="3">
    <source>
        <dbReference type="ARBA" id="ARBA00022679"/>
    </source>
</evidence>
<accession>A0ABN3Q7K0</accession>
<dbReference type="EMBL" id="BAAATD010000009">
    <property type="protein sequence ID" value="GAA2617491.1"/>
    <property type="molecule type" value="Genomic_DNA"/>
</dbReference>
<evidence type="ECO:0000313" key="7">
    <source>
        <dbReference type="EMBL" id="GAA2617491.1"/>
    </source>
</evidence>
<dbReference type="Pfam" id="PF06722">
    <property type="entry name" value="EryCIII-like_C"/>
    <property type="match status" value="1"/>
</dbReference>
<protein>
    <submittedName>
        <fullName evidence="7">DUF1205 domain-containing protein</fullName>
    </submittedName>
</protein>